<accession>A0A482WPD9</accession>
<comment type="caution">
    <text evidence="7">The sequence shown here is derived from an EMBL/GenBank/DDBJ whole genome shotgun (WGS) entry which is preliminary data.</text>
</comment>
<dbReference type="GO" id="GO:0005886">
    <property type="term" value="C:plasma membrane"/>
    <property type="evidence" value="ECO:0007669"/>
    <property type="project" value="UniProtKB-SubCell"/>
</dbReference>
<protein>
    <recommendedName>
        <fullName evidence="9">Gustatory receptor</fullName>
    </recommendedName>
</protein>
<evidence type="ECO:0000256" key="2">
    <source>
        <dbReference type="ARBA" id="ARBA00022475"/>
    </source>
</evidence>
<feature type="transmembrane region" description="Helical" evidence="6">
    <location>
        <begin position="235"/>
        <end position="253"/>
    </location>
</feature>
<keyword evidence="3 6" id="KW-0812">Transmembrane</keyword>
<evidence type="ECO:0000313" key="8">
    <source>
        <dbReference type="Proteomes" id="UP000291343"/>
    </source>
</evidence>
<dbReference type="InParanoid" id="A0A482WPD9"/>
<evidence type="ECO:0000256" key="1">
    <source>
        <dbReference type="ARBA" id="ARBA00004651"/>
    </source>
</evidence>
<dbReference type="AlphaFoldDB" id="A0A482WPD9"/>
<feature type="transmembrane region" description="Helical" evidence="6">
    <location>
        <begin position="128"/>
        <end position="151"/>
    </location>
</feature>
<dbReference type="SMR" id="A0A482WPD9"/>
<gene>
    <name evidence="7" type="ORF">LSTR_LSTR009684</name>
</gene>
<dbReference type="OrthoDB" id="6622878at2759"/>
<keyword evidence="2" id="KW-1003">Cell membrane</keyword>
<dbReference type="Pfam" id="PF08395">
    <property type="entry name" value="7tm_7"/>
    <property type="match status" value="1"/>
</dbReference>
<comment type="subcellular location">
    <subcellularLocation>
        <location evidence="1">Cell membrane</location>
        <topology evidence="1">Multi-pass membrane protein</topology>
    </subcellularLocation>
</comment>
<evidence type="ECO:0000256" key="4">
    <source>
        <dbReference type="ARBA" id="ARBA00022989"/>
    </source>
</evidence>
<evidence type="ECO:0000256" key="6">
    <source>
        <dbReference type="SAM" id="Phobius"/>
    </source>
</evidence>
<reference evidence="7 8" key="1">
    <citation type="journal article" date="2017" name="Gigascience">
        <title>Genome sequence of the small brown planthopper, Laodelphax striatellus.</title>
        <authorList>
            <person name="Zhu J."/>
            <person name="Jiang F."/>
            <person name="Wang X."/>
            <person name="Yang P."/>
            <person name="Bao Y."/>
            <person name="Zhao W."/>
            <person name="Wang W."/>
            <person name="Lu H."/>
            <person name="Wang Q."/>
            <person name="Cui N."/>
            <person name="Li J."/>
            <person name="Chen X."/>
            <person name="Luo L."/>
            <person name="Yu J."/>
            <person name="Kang L."/>
            <person name="Cui F."/>
        </authorList>
    </citation>
    <scope>NUCLEOTIDE SEQUENCE [LARGE SCALE GENOMIC DNA]</scope>
    <source>
        <strain evidence="7">Lst14</strain>
    </source>
</reference>
<dbReference type="EMBL" id="QKKF02029694">
    <property type="protein sequence ID" value="RZF35092.1"/>
    <property type="molecule type" value="Genomic_DNA"/>
</dbReference>
<dbReference type="Proteomes" id="UP000291343">
    <property type="component" value="Unassembled WGS sequence"/>
</dbReference>
<proteinExistence type="predicted"/>
<dbReference type="GO" id="GO:0050909">
    <property type="term" value="P:sensory perception of taste"/>
    <property type="evidence" value="ECO:0007669"/>
    <property type="project" value="InterPro"/>
</dbReference>
<feature type="transmembrane region" description="Helical" evidence="6">
    <location>
        <begin position="20"/>
        <end position="40"/>
    </location>
</feature>
<evidence type="ECO:0000313" key="7">
    <source>
        <dbReference type="EMBL" id="RZF35092.1"/>
    </source>
</evidence>
<dbReference type="STRING" id="195883.A0A482WPD9"/>
<sequence>MLNGESVFVVTESTEDKYNYTLFWICLTMTTTSNLSLPFFDWTSASKFVKFLRSWIAYQENYTLKSGRVLRMKHKQRIRIIFCMDLLVLDSKTKSAHRISDYRRLWLELMDITTSFSDLMSYKMTHTIFISFIFVIVSSYHMALSVLSRGVSSSGDIFLYFFCSLYTAGHMLCACESGHRVAQSLGKNFLDRATRFQLQTQTLAEQKEFNLFMSIVRRRSPSIHLNGFLTVDRSLIVHVISGSLAYLIILVQFKVGMSESDRIQYKNITELSK</sequence>
<evidence type="ECO:0000256" key="3">
    <source>
        <dbReference type="ARBA" id="ARBA00022692"/>
    </source>
</evidence>
<keyword evidence="8" id="KW-1185">Reference proteome</keyword>
<name>A0A482WPD9_LAOST</name>
<keyword evidence="4 6" id="KW-1133">Transmembrane helix</keyword>
<organism evidence="7 8">
    <name type="scientific">Laodelphax striatellus</name>
    <name type="common">Small brown planthopper</name>
    <name type="synonym">Delphax striatella</name>
    <dbReference type="NCBI Taxonomy" id="195883"/>
    <lineage>
        <taxon>Eukaryota</taxon>
        <taxon>Metazoa</taxon>
        <taxon>Ecdysozoa</taxon>
        <taxon>Arthropoda</taxon>
        <taxon>Hexapoda</taxon>
        <taxon>Insecta</taxon>
        <taxon>Pterygota</taxon>
        <taxon>Neoptera</taxon>
        <taxon>Paraneoptera</taxon>
        <taxon>Hemiptera</taxon>
        <taxon>Auchenorrhyncha</taxon>
        <taxon>Fulgoroidea</taxon>
        <taxon>Delphacidae</taxon>
        <taxon>Criomorphinae</taxon>
        <taxon>Laodelphax</taxon>
    </lineage>
</organism>
<evidence type="ECO:0000256" key="5">
    <source>
        <dbReference type="ARBA" id="ARBA00023136"/>
    </source>
</evidence>
<keyword evidence="5 6" id="KW-0472">Membrane</keyword>
<evidence type="ECO:0008006" key="9">
    <source>
        <dbReference type="Google" id="ProtNLM"/>
    </source>
</evidence>
<dbReference type="InterPro" id="IPR013604">
    <property type="entry name" value="7TM_chemorcpt"/>
</dbReference>